<dbReference type="InterPro" id="IPR038765">
    <property type="entry name" value="Papain-like_cys_pep_sf"/>
</dbReference>
<keyword evidence="7" id="KW-1185">Reference proteome</keyword>
<comment type="caution">
    <text evidence="6">The sequence shown here is derived from an EMBL/GenBank/DDBJ whole genome shotgun (WGS) entry which is preliminary data.</text>
</comment>
<dbReference type="EMBL" id="JAAKDE010000017">
    <property type="protein sequence ID" value="MBA2133663.1"/>
    <property type="molecule type" value="Genomic_DNA"/>
</dbReference>
<dbReference type="RefSeq" id="WP_181340132.1">
    <property type="nucleotide sequence ID" value="NZ_JAAKDE010000017.1"/>
</dbReference>
<gene>
    <name evidence="6" type="ORF">G5B42_08955</name>
</gene>
<comment type="similarity">
    <text evidence="1">Belongs to the peptidase C40 family.</text>
</comment>
<dbReference type="AlphaFoldDB" id="A0A8J6I1Q6"/>
<keyword evidence="3" id="KW-0378">Hydrolase</keyword>
<evidence type="ECO:0000256" key="4">
    <source>
        <dbReference type="ARBA" id="ARBA00022807"/>
    </source>
</evidence>
<accession>A0A8J6I1Q6</accession>
<dbReference type="Proteomes" id="UP000657177">
    <property type="component" value="Unassembled WGS sequence"/>
</dbReference>
<evidence type="ECO:0000259" key="5">
    <source>
        <dbReference type="PROSITE" id="PS51935"/>
    </source>
</evidence>
<feature type="domain" description="NlpC/P60" evidence="5">
    <location>
        <begin position="27"/>
        <end position="169"/>
    </location>
</feature>
<evidence type="ECO:0000256" key="2">
    <source>
        <dbReference type="ARBA" id="ARBA00022670"/>
    </source>
</evidence>
<name>A0A8J6I1Q6_9FIRM</name>
<dbReference type="SUPFAM" id="SSF54001">
    <property type="entry name" value="Cysteine proteinases"/>
    <property type="match status" value="1"/>
</dbReference>
<dbReference type="GO" id="GO:0006508">
    <property type="term" value="P:proteolysis"/>
    <property type="evidence" value="ECO:0007669"/>
    <property type="project" value="UniProtKB-KW"/>
</dbReference>
<evidence type="ECO:0000256" key="3">
    <source>
        <dbReference type="ARBA" id="ARBA00022801"/>
    </source>
</evidence>
<dbReference type="GO" id="GO:0008234">
    <property type="term" value="F:cysteine-type peptidase activity"/>
    <property type="evidence" value="ECO:0007669"/>
    <property type="project" value="UniProtKB-KW"/>
</dbReference>
<reference evidence="6" key="1">
    <citation type="submission" date="2020-06" db="EMBL/GenBank/DDBJ databases">
        <title>Novel chitinolytic bacterium.</title>
        <authorList>
            <person name="Ungkulpasvich U."/>
            <person name="Kosugi A."/>
            <person name="Uke A."/>
        </authorList>
    </citation>
    <scope>NUCLEOTIDE SEQUENCE</scope>
    <source>
        <strain evidence="6">UUS1-1</strain>
    </source>
</reference>
<keyword evidence="4" id="KW-0788">Thiol protease</keyword>
<sequence>MTNKEFIQKLLNTLNYKTVYMWGTFGSPVTKKIIEEKAKQYPSWYTDAMKEFLYKLIDQNYFAFDCVGLIKGILWGWNGDPTKAHGGARYNSNGVPDLSADKLIERCNPTTDFTKIVPGAIVWLRGHVGTYIGDGRVIECTPAWKNGVQITICLNVYPDNRLDKARLWVKHGKLPYVKYKE</sequence>
<dbReference type="InterPro" id="IPR000064">
    <property type="entry name" value="NLP_P60_dom"/>
</dbReference>
<organism evidence="6 7">
    <name type="scientific">Capillibacterium thermochitinicola</name>
    <dbReference type="NCBI Taxonomy" id="2699427"/>
    <lineage>
        <taxon>Bacteria</taxon>
        <taxon>Bacillati</taxon>
        <taxon>Bacillota</taxon>
        <taxon>Capillibacterium</taxon>
    </lineage>
</organism>
<keyword evidence="2" id="KW-0645">Protease</keyword>
<dbReference type="PROSITE" id="PS51935">
    <property type="entry name" value="NLPC_P60"/>
    <property type="match status" value="1"/>
</dbReference>
<dbReference type="Gene3D" id="3.90.1720.10">
    <property type="entry name" value="endopeptidase domain like (from Nostoc punctiforme)"/>
    <property type="match status" value="1"/>
</dbReference>
<evidence type="ECO:0000256" key="1">
    <source>
        <dbReference type="ARBA" id="ARBA00007074"/>
    </source>
</evidence>
<proteinExistence type="inferred from homology"/>
<protein>
    <recommendedName>
        <fullName evidence="5">NlpC/P60 domain-containing protein</fullName>
    </recommendedName>
</protein>
<evidence type="ECO:0000313" key="7">
    <source>
        <dbReference type="Proteomes" id="UP000657177"/>
    </source>
</evidence>
<evidence type="ECO:0000313" key="6">
    <source>
        <dbReference type="EMBL" id="MBA2133663.1"/>
    </source>
</evidence>